<feature type="compositionally biased region" description="Basic and acidic residues" evidence="1">
    <location>
        <begin position="59"/>
        <end position="74"/>
    </location>
</feature>
<evidence type="ECO:0000313" key="3">
    <source>
        <dbReference type="Proteomes" id="UP001417504"/>
    </source>
</evidence>
<feature type="region of interest" description="Disordered" evidence="1">
    <location>
        <begin position="1"/>
        <end position="82"/>
    </location>
</feature>
<organism evidence="2 3">
    <name type="scientific">Stephania japonica</name>
    <dbReference type="NCBI Taxonomy" id="461633"/>
    <lineage>
        <taxon>Eukaryota</taxon>
        <taxon>Viridiplantae</taxon>
        <taxon>Streptophyta</taxon>
        <taxon>Embryophyta</taxon>
        <taxon>Tracheophyta</taxon>
        <taxon>Spermatophyta</taxon>
        <taxon>Magnoliopsida</taxon>
        <taxon>Ranunculales</taxon>
        <taxon>Menispermaceae</taxon>
        <taxon>Menispermoideae</taxon>
        <taxon>Cissampelideae</taxon>
        <taxon>Stephania</taxon>
    </lineage>
</organism>
<proteinExistence type="predicted"/>
<feature type="region of interest" description="Disordered" evidence="1">
    <location>
        <begin position="96"/>
        <end position="128"/>
    </location>
</feature>
<feature type="compositionally biased region" description="Basic and acidic residues" evidence="1">
    <location>
        <begin position="38"/>
        <end position="51"/>
    </location>
</feature>
<keyword evidence="3" id="KW-1185">Reference proteome</keyword>
<dbReference type="EMBL" id="JBBNAE010000006">
    <property type="protein sequence ID" value="KAK9116632.1"/>
    <property type="molecule type" value="Genomic_DNA"/>
</dbReference>
<dbReference type="PANTHER" id="PTHR34222">
    <property type="entry name" value="GAG_PRE-INTEGRS DOMAIN-CONTAINING PROTEIN"/>
    <property type="match status" value="1"/>
</dbReference>
<accession>A0AAP0NQZ5</accession>
<dbReference type="AlphaFoldDB" id="A0AAP0NQZ5"/>
<comment type="caution">
    <text evidence="2">The sequence shown here is derived from an EMBL/GenBank/DDBJ whole genome shotgun (WGS) entry which is preliminary data.</text>
</comment>
<name>A0AAP0NQZ5_9MAGN</name>
<evidence type="ECO:0000256" key="1">
    <source>
        <dbReference type="SAM" id="MobiDB-lite"/>
    </source>
</evidence>
<sequence length="128" mass="13816">MLGDATTPSAISDGSALSISSDNHAAKVSATRRQSKRPYCDHCNKPGHTHDTCWQIHGKPSDWKPRKASSDQESRGNLVSPPLFNKEQLELLQSLISQSQQASQSSLSNGNALTIKGGQGLGEDDWQC</sequence>
<protein>
    <submittedName>
        <fullName evidence="2">Uncharacterized protein</fullName>
    </submittedName>
</protein>
<dbReference type="Proteomes" id="UP001417504">
    <property type="component" value="Unassembled WGS sequence"/>
</dbReference>
<feature type="compositionally biased region" description="Polar residues" evidence="1">
    <location>
        <begin position="1"/>
        <end position="23"/>
    </location>
</feature>
<dbReference type="PANTHER" id="PTHR34222:SF91">
    <property type="match status" value="1"/>
</dbReference>
<gene>
    <name evidence="2" type="ORF">Sjap_015579</name>
</gene>
<feature type="compositionally biased region" description="Low complexity" evidence="1">
    <location>
        <begin position="96"/>
        <end position="108"/>
    </location>
</feature>
<reference evidence="2 3" key="1">
    <citation type="submission" date="2024-01" db="EMBL/GenBank/DDBJ databases">
        <title>Genome assemblies of Stephania.</title>
        <authorList>
            <person name="Yang L."/>
        </authorList>
    </citation>
    <scope>NUCLEOTIDE SEQUENCE [LARGE SCALE GENOMIC DNA]</scope>
    <source>
        <strain evidence="2">QJT</strain>
        <tissue evidence="2">Leaf</tissue>
    </source>
</reference>
<evidence type="ECO:0000313" key="2">
    <source>
        <dbReference type="EMBL" id="KAK9116632.1"/>
    </source>
</evidence>